<sequence length="160" mass="17951">MKRLLPFPLLALALLVMWILLTGFSPGHVLLGGVVAVLISRTMLSLRPDAAGYRPGLAVIRLAGMVCADILRSNIAVARIVLFRRTDRKSGFLHLPTGLRNPHALAVLAVIITATPGTLWVQHDARRHVILIHVLDLVDEEEWIRLIKDRYERLLMEIFE</sequence>
<dbReference type="EMBL" id="JAINVV010000006">
    <property type="protein sequence ID" value="MBY8823466.1"/>
    <property type="molecule type" value="Genomic_DNA"/>
</dbReference>
<comment type="similarity">
    <text evidence="2">Belongs to the CPA3 antiporters (TC 2.A.63) subunit E family.</text>
</comment>
<reference evidence="7 8" key="1">
    <citation type="submission" date="2021-08" db="EMBL/GenBank/DDBJ databases">
        <authorList>
            <person name="Tuo L."/>
        </authorList>
    </citation>
    <scope>NUCLEOTIDE SEQUENCE [LARGE SCALE GENOMIC DNA]</scope>
    <source>
        <strain evidence="7 8">JCM 31229</strain>
    </source>
</reference>
<dbReference type="RefSeq" id="WP_222990570.1">
    <property type="nucleotide sequence ID" value="NZ_JAINVV010000006.1"/>
</dbReference>
<evidence type="ECO:0000256" key="1">
    <source>
        <dbReference type="ARBA" id="ARBA00004651"/>
    </source>
</evidence>
<comment type="subcellular location">
    <subcellularLocation>
        <location evidence="1">Cell membrane</location>
        <topology evidence="1">Multi-pass membrane protein</topology>
    </subcellularLocation>
</comment>
<dbReference type="InterPro" id="IPR002758">
    <property type="entry name" value="Cation_antiport_E"/>
</dbReference>
<dbReference type="PANTHER" id="PTHR34584:SF1">
    <property type="entry name" value="NA(+)_H(+) ANTIPORTER SUBUNIT E1"/>
    <property type="match status" value="1"/>
</dbReference>
<dbReference type="NCBIfam" id="NF006520">
    <property type="entry name" value="PRK08965.1-4"/>
    <property type="match status" value="1"/>
</dbReference>
<protein>
    <submittedName>
        <fullName evidence="7">Na+/H+ antiporter subunit E</fullName>
    </submittedName>
</protein>
<evidence type="ECO:0000313" key="7">
    <source>
        <dbReference type="EMBL" id="MBY8823466.1"/>
    </source>
</evidence>
<evidence type="ECO:0000256" key="3">
    <source>
        <dbReference type="ARBA" id="ARBA00022475"/>
    </source>
</evidence>
<keyword evidence="4" id="KW-0812">Transmembrane</keyword>
<dbReference type="PANTHER" id="PTHR34584">
    <property type="entry name" value="NA(+)/H(+) ANTIPORTER SUBUNIT E1"/>
    <property type="match status" value="1"/>
</dbReference>
<evidence type="ECO:0000256" key="5">
    <source>
        <dbReference type="ARBA" id="ARBA00022989"/>
    </source>
</evidence>
<keyword evidence="3" id="KW-1003">Cell membrane</keyword>
<comment type="caution">
    <text evidence="7">The sequence shown here is derived from an EMBL/GenBank/DDBJ whole genome shotgun (WGS) entry which is preliminary data.</text>
</comment>
<accession>A0ABS7PQ63</accession>
<keyword evidence="5" id="KW-1133">Transmembrane helix</keyword>
<gene>
    <name evidence="7" type="ORF">K7G82_14270</name>
</gene>
<proteinExistence type="inferred from homology"/>
<evidence type="ECO:0000256" key="2">
    <source>
        <dbReference type="ARBA" id="ARBA00006228"/>
    </source>
</evidence>
<keyword evidence="8" id="KW-1185">Reference proteome</keyword>
<keyword evidence="6" id="KW-0472">Membrane</keyword>
<organism evidence="7 8">
    <name type="scientific">Sphingomonas colocasiae</name>
    <dbReference type="NCBI Taxonomy" id="1848973"/>
    <lineage>
        <taxon>Bacteria</taxon>
        <taxon>Pseudomonadati</taxon>
        <taxon>Pseudomonadota</taxon>
        <taxon>Alphaproteobacteria</taxon>
        <taxon>Sphingomonadales</taxon>
        <taxon>Sphingomonadaceae</taxon>
        <taxon>Sphingomonas</taxon>
    </lineage>
</organism>
<name>A0ABS7PQ63_9SPHN</name>
<dbReference type="Proteomes" id="UP000706039">
    <property type="component" value="Unassembled WGS sequence"/>
</dbReference>
<dbReference type="Pfam" id="PF01899">
    <property type="entry name" value="MNHE"/>
    <property type="match status" value="1"/>
</dbReference>
<evidence type="ECO:0000313" key="8">
    <source>
        <dbReference type="Proteomes" id="UP000706039"/>
    </source>
</evidence>
<evidence type="ECO:0000256" key="6">
    <source>
        <dbReference type="ARBA" id="ARBA00023136"/>
    </source>
</evidence>
<dbReference type="PIRSF" id="PIRSF019239">
    <property type="entry name" value="MrpE"/>
    <property type="match status" value="1"/>
</dbReference>
<evidence type="ECO:0000256" key="4">
    <source>
        <dbReference type="ARBA" id="ARBA00022692"/>
    </source>
</evidence>